<keyword evidence="2" id="KW-0812">Transmembrane</keyword>
<dbReference type="GO" id="GO:0005886">
    <property type="term" value="C:plasma membrane"/>
    <property type="evidence" value="ECO:0007669"/>
    <property type="project" value="UniProtKB-SubCell"/>
</dbReference>
<evidence type="ECO:0000256" key="2">
    <source>
        <dbReference type="SAM" id="Phobius"/>
    </source>
</evidence>
<dbReference type="Pfam" id="PF07690">
    <property type="entry name" value="MFS_1"/>
    <property type="match status" value="1"/>
</dbReference>
<dbReference type="InterPro" id="IPR052528">
    <property type="entry name" value="Sugar_transport-like"/>
</dbReference>
<accession>U4R1T4</accession>
<feature type="transmembrane region" description="Helical" evidence="2">
    <location>
        <begin position="270"/>
        <end position="288"/>
    </location>
</feature>
<organism evidence="3 4">
    <name type="scientific">Ruminiclostridium papyrosolvens C7</name>
    <dbReference type="NCBI Taxonomy" id="1330534"/>
    <lineage>
        <taxon>Bacteria</taxon>
        <taxon>Bacillati</taxon>
        <taxon>Bacillota</taxon>
        <taxon>Clostridia</taxon>
        <taxon>Eubacteriales</taxon>
        <taxon>Oscillospiraceae</taxon>
        <taxon>Ruminiclostridium</taxon>
    </lineage>
</organism>
<dbReference type="PANTHER" id="PTHR23526:SF2">
    <property type="entry name" value="MAJOR FACILITATOR SUPERFAMILY (MFS) PROFILE DOMAIN-CONTAINING PROTEIN"/>
    <property type="match status" value="1"/>
</dbReference>
<dbReference type="STRING" id="1330534.L323_12115"/>
<comment type="caution">
    <text evidence="3">The sequence shown here is derived from an EMBL/GenBank/DDBJ whole genome shotgun (WGS) entry which is preliminary data.</text>
</comment>
<keyword evidence="2" id="KW-1133">Transmembrane helix</keyword>
<keyword evidence="2" id="KW-0472">Membrane</keyword>
<feature type="transmembrane region" description="Helical" evidence="2">
    <location>
        <begin position="26"/>
        <end position="46"/>
    </location>
</feature>
<feature type="transmembrane region" description="Helical" evidence="2">
    <location>
        <begin position="329"/>
        <end position="353"/>
    </location>
</feature>
<sequence>MVFKFKRPRLYGDVSDENYELSRRRFILEGCLSNGVYTLTAGAFLAGYAKFLGASDQIIGLIAAMPLLANILQMFSPIFLEKLTSRKSLIVITCIFYRSLLGLMIVIPLLTQNTSARLLLLGGMYFTAYLIFSFSNPAGGSWIISLVPERYRGRYFGLRDTFIISSAAVLSLSMGRILDIFKVSGREFLGFIFVFSIVLVLVVINIYVLRKIKEPEIVPITQNVNIKSLFTLPLKNKQFRSVIFLNAAWNFAAQIALPFFSVYMVTGLKLSYTFIMVANILLSVVQASTAKFWGKLADKFSWEVTTVVSIGMLGLCHLTWAFVTKEICYVIIPFIQIVAGAGWAGVNMSLFNIQFKHAPQEGRTIFVGFNAAAAGLAGFASALLGAFLVGALGNVKINIGITVLNNMLIIFGLSGALVILCAVFFAYKFRTNSGKKENVDSDKYLAG</sequence>
<feature type="transmembrane region" description="Helical" evidence="2">
    <location>
        <begin position="365"/>
        <end position="388"/>
    </location>
</feature>
<dbReference type="InterPro" id="IPR036259">
    <property type="entry name" value="MFS_trans_sf"/>
</dbReference>
<evidence type="ECO:0000313" key="3">
    <source>
        <dbReference type="EMBL" id="EPR10824.1"/>
    </source>
</evidence>
<name>U4R1T4_9FIRM</name>
<dbReference type="Gene3D" id="1.20.1250.20">
    <property type="entry name" value="MFS general substrate transporter like domains"/>
    <property type="match status" value="2"/>
</dbReference>
<dbReference type="InterPro" id="IPR011701">
    <property type="entry name" value="MFS"/>
</dbReference>
<protein>
    <submittedName>
        <fullName evidence="3">MFS transporter</fullName>
    </submittedName>
</protein>
<dbReference type="Proteomes" id="UP000016860">
    <property type="component" value="Unassembled WGS sequence"/>
</dbReference>
<feature type="transmembrane region" description="Helical" evidence="2">
    <location>
        <begin position="242"/>
        <end position="264"/>
    </location>
</feature>
<feature type="transmembrane region" description="Helical" evidence="2">
    <location>
        <begin position="300"/>
        <end position="323"/>
    </location>
</feature>
<gene>
    <name evidence="3" type="ORF">L323_12115</name>
</gene>
<dbReference type="EMBL" id="ATAY01000043">
    <property type="protein sequence ID" value="EPR10824.1"/>
    <property type="molecule type" value="Genomic_DNA"/>
</dbReference>
<evidence type="ECO:0000313" key="4">
    <source>
        <dbReference type="Proteomes" id="UP000016860"/>
    </source>
</evidence>
<evidence type="ECO:0000256" key="1">
    <source>
        <dbReference type="ARBA" id="ARBA00004651"/>
    </source>
</evidence>
<dbReference type="PANTHER" id="PTHR23526">
    <property type="entry name" value="INTEGRAL MEMBRANE TRANSPORT PROTEIN-RELATED"/>
    <property type="match status" value="1"/>
</dbReference>
<dbReference type="OrthoDB" id="1714505at2"/>
<feature type="transmembrane region" description="Helical" evidence="2">
    <location>
        <begin position="188"/>
        <end position="209"/>
    </location>
</feature>
<dbReference type="RefSeq" id="WP_020815913.1">
    <property type="nucleotide sequence ID" value="NZ_ATAY01000043.1"/>
</dbReference>
<feature type="transmembrane region" description="Helical" evidence="2">
    <location>
        <begin position="408"/>
        <end position="427"/>
    </location>
</feature>
<dbReference type="AlphaFoldDB" id="U4R1T4"/>
<dbReference type="GO" id="GO:0022857">
    <property type="term" value="F:transmembrane transporter activity"/>
    <property type="evidence" value="ECO:0007669"/>
    <property type="project" value="InterPro"/>
</dbReference>
<proteinExistence type="predicted"/>
<feature type="transmembrane region" description="Helical" evidence="2">
    <location>
        <begin position="156"/>
        <end position="176"/>
    </location>
</feature>
<dbReference type="PATRIC" id="fig|1330534.3.peg.2415"/>
<feature type="transmembrane region" description="Helical" evidence="2">
    <location>
        <begin position="58"/>
        <end position="80"/>
    </location>
</feature>
<dbReference type="SUPFAM" id="SSF103473">
    <property type="entry name" value="MFS general substrate transporter"/>
    <property type="match status" value="1"/>
</dbReference>
<comment type="subcellular location">
    <subcellularLocation>
        <location evidence="1">Cell membrane</location>
        <topology evidence="1">Multi-pass membrane protein</topology>
    </subcellularLocation>
</comment>
<reference evidence="3 4" key="1">
    <citation type="journal article" date="2013" name="Genome Announc.">
        <title>Draft Genome Sequence of the Cellulolytic Bacterium Clostridium papyrosolvens C7 (ATCC 700395).</title>
        <authorList>
            <person name="Zepeda V."/>
            <person name="Dassa B."/>
            <person name="Borovok I."/>
            <person name="Lamed R."/>
            <person name="Bayer E.A."/>
            <person name="Cate J.H."/>
        </authorList>
    </citation>
    <scope>NUCLEOTIDE SEQUENCE [LARGE SCALE GENOMIC DNA]</scope>
    <source>
        <strain evidence="3 4">C7</strain>
    </source>
</reference>
<feature type="transmembrane region" description="Helical" evidence="2">
    <location>
        <begin position="89"/>
        <end position="110"/>
    </location>
</feature>